<accession>A0A0C9TGT6</accession>
<proteinExistence type="predicted"/>
<dbReference type="EMBL" id="KN819586">
    <property type="protein sequence ID" value="KIJ08625.1"/>
    <property type="molecule type" value="Genomic_DNA"/>
</dbReference>
<evidence type="ECO:0000313" key="2">
    <source>
        <dbReference type="EMBL" id="KIJ07172.1"/>
    </source>
</evidence>
<evidence type="ECO:0000256" key="1">
    <source>
        <dbReference type="SAM" id="MobiDB-lite"/>
    </source>
</evidence>
<name>A0A0C9TGT6_PAXIN</name>
<keyword evidence="4" id="KW-1185">Reference proteome</keyword>
<reference evidence="2" key="3">
    <citation type="submission" date="2015-02" db="EMBL/GenBank/DDBJ databases">
        <title>Evolutionary Origins and Diversification of the Mycorrhizal Mutualists.</title>
        <authorList>
            <consortium name="DOE Joint Genome Institute"/>
            <consortium name="Mycorrhizal Genomics Consortium"/>
            <person name="Kohler A."/>
            <person name="Kuo A."/>
            <person name="Nagy L.G."/>
            <person name="Floudas D."/>
            <person name="Copeland A."/>
            <person name="Barry K.W."/>
            <person name="Cichocki N."/>
            <person name="Veneault-Fourrey C."/>
            <person name="LaButti K."/>
            <person name="Lindquist E.A."/>
            <person name="Lipzen A."/>
            <person name="Lundell T."/>
            <person name="Morin E."/>
            <person name="Murat C."/>
            <person name="Riley R."/>
            <person name="Ohm R."/>
            <person name="Sun H."/>
            <person name="Tunlid A."/>
            <person name="Henrissat B."/>
            <person name="Grigoriev I.V."/>
            <person name="Hibbett D.S."/>
            <person name="Martin F."/>
        </authorList>
    </citation>
    <scope>NUCLEOTIDE SEQUENCE</scope>
    <source>
        <strain evidence="2">ATCC 200175</strain>
    </source>
</reference>
<dbReference type="Proteomes" id="UP000053647">
    <property type="component" value="Unassembled WGS sequence"/>
</dbReference>
<dbReference type="HOGENOM" id="CLU_179512_0_0_1"/>
<dbReference type="EMBL" id="KN819992">
    <property type="protein sequence ID" value="KIJ07172.1"/>
    <property type="molecule type" value="Genomic_DNA"/>
</dbReference>
<evidence type="ECO:0000313" key="4">
    <source>
        <dbReference type="Proteomes" id="UP000053647"/>
    </source>
</evidence>
<dbReference type="AlphaFoldDB" id="A0A0C9TGT6"/>
<feature type="compositionally biased region" description="Polar residues" evidence="1">
    <location>
        <begin position="14"/>
        <end position="28"/>
    </location>
</feature>
<feature type="region of interest" description="Disordered" evidence="1">
    <location>
        <begin position="1"/>
        <end position="69"/>
    </location>
</feature>
<reference evidence="2 4" key="1">
    <citation type="submission" date="2014-06" db="EMBL/GenBank/DDBJ databases">
        <authorList>
            <consortium name="DOE Joint Genome Institute"/>
            <person name="Kuo A."/>
            <person name="Kohler A."/>
            <person name="Nagy L.G."/>
            <person name="Floudas D."/>
            <person name="Copeland A."/>
            <person name="Barry K.W."/>
            <person name="Cichocki N."/>
            <person name="Veneault-Fourrey C."/>
            <person name="LaButti K."/>
            <person name="Lindquist E.A."/>
            <person name="Lipzen A."/>
            <person name="Lundell T."/>
            <person name="Morin E."/>
            <person name="Murat C."/>
            <person name="Sun H."/>
            <person name="Tunlid A."/>
            <person name="Henrissat B."/>
            <person name="Grigoriev I.V."/>
            <person name="Hibbett D.S."/>
            <person name="Martin F."/>
            <person name="Nordberg H.P."/>
            <person name="Cantor M.N."/>
            <person name="Hua S.X."/>
        </authorList>
    </citation>
    <scope>NUCLEOTIDE SEQUENCE [LARGE SCALE GENOMIC DNA]</scope>
    <source>
        <strain evidence="2 4">ATCC 200175</strain>
    </source>
</reference>
<feature type="compositionally biased region" description="Basic residues" evidence="1">
    <location>
        <begin position="1"/>
        <end position="13"/>
    </location>
</feature>
<gene>
    <name evidence="3" type="ORF">PAXINDRAFT_102509</name>
    <name evidence="2" type="ORF">PAXINDRAFT_140182</name>
</gene>
<organism evidence="2 4">
    <name type="scientific">Paxillus involutus ATCC 200175</name>
    <dbReference type="NCBI Taxonomy" id="664439"/>
    <lineage>
        <taxon>Eukaryota</taxon>
        <taxon>Fungi</taxon>
        <taxon>Dikarya</taxon>
        <taxon>Basidiomycota</taxon>
        <taxon>Agaricomycotina</taxon>
        <taxon>Agaricomycetes</taxon>
        <taxon>Agaricomycetidae</taxon>
        <taxon>Boletales</taxon>
        <taxon>Paxilineae</taxon>
        <taxon>Paxillaceae</taxon>
        <taxon>Paxillus</taxon>
    </lineage>
</organism>
<reference evidence="4" key="2">
    <citation type="submission" date="2015-01" db="EMBL/GenBank/DDBJ databases">
        <title>Evolutionary Origins and Diversification of the Mycorrhizal Mutualists.</title>
        <authorList>
            <consortium name="DOE Joint Genome Institute"/>
            <consortium name="Mycorrhizal Genomics Consortium"/>
            <person name="Kohler A."/>
            <person name="Kuo A."/>
            <person name="Nagy L.G."/>
            <person name="Floudas D."/>
            <person name="Copeland A."/>
            <person name="Barry K.W."/>
            <person name="Cichocki N."/>
            <person name="Veneault-Fourrey C."/>
            <person name="LaButti K."/>
            <person name="Lindquist E.A."/>
            <person name="Lipzen A."/>
            <person name="Lundell T."/>
            <person name="Morin E."/>
            <person name="Murat C."/>
            <person name="Riley R."/>
            <person name="Ohm R."/>
            <person name="Sun H."/>
            <person name="Tunlid A."/>
            <person name="Henrissat B."/>
            <person name="Grigoriev I.V."/>
            <person name="Hibbett D.S."/>
            <person name="Martin F."/>
        </authorList>
    </citation>
    <scope>NUCLEOTIDE SEQUENCE [LARGE SCALE GENOMIC DNA]</scope>
    <source>
        <strain evidence="3 4">ATCC 200175</strain>
    </source>
</reference>
<dbReference type="OrthoDB" id="3238347at2759"/>
<evidence type="ECO:0000313" key="3">
    <source>
        <dbReference type="EMBL" id="KIJ08625.1"/>
    </source>
</evidence>
<protein>
    <submittedName>
        <fullName evidence="2">Uncharacterized protein</fullName>
    </submittedName>
</protein>
<sequence length="99" mass="10445">MGRSAKFHKRIKKTGTSSNTQSRPATQESKTKPGAASGNAASSVQSAKKRADLKSKVKARPATKSVDGEHVLGGADYVTLLLGGRRKAAEEALKLPKEQ</sequence>